<protein>
    <submittedName>
        <fullName evidence="2">Uncharacterized protein</fullName>
    </submittedName>
</protein>
<name>A0A0A5FTM8_9BACI</name>
<sequence length="30" mass="3645">MKKKNWTLFAILLGLSMVWGIIYWMIFVLK</sequence>
<keyword evidence="1" id="KW-0472">Membrane</keyword>
<keyword evidence="1" id="KW-1133">Transmembrane helix</keyword>
<evidence type="ECO:0000313" key="3">
    <source>
        <dbReference type="Proteomes" id="UP000030403"/>
    </source>
</evidence>
<gene>
    <name evidence="2" type="ORF">N783_02200</name>
</gene>
<reference evidence="2 3" key="1">
    <citation type="submission" date="2013-08" db="EMBL/GenBank/DDBJ databases">
        <authorList>
            <person name="Huang J."/>
            <person name="Wang G."/>
        </authorList>
    </citation>
    <scope>NUCLEOTIDE SEQUENCE [LARGE SCALE GENOMIC DNA]</scope>
    <source>
        <strain evidence="2 3">BH030004</strain>
    </source>
</reference>
<evidence type="ECO:0000313" key="2">
    <source>
        <dbReference type="EMBL" id="KGX83269.1"/>
    </source>
</evidence>
<accession>A0A0A5FTM8</accession>
<comment type="caution">
    <text evidence="2">The sequence shown here is derived from an EMBL/GenBank/DDBJ whole genome shotgun (WGS) entry which is preliminary data.</text>
</comment>
<dbReference type="Proteomes" id="UP000030403">
    <property type="component" value="Unassembled WGS sequence"/>
</dbReference>
<dbReference type="AlphaFoldDB" id="A0A0A5FTM8"/>
<organism evidence="2 3">
    <name type="scientific">Pontibacillus marinus BH030004 = DSM 16465</name>
    <dbReference type="NCBI Taxonomy" id="1385511"/>
    <lineage>
        <taxon>Bacteria</taxon>
        <taxon>Bacillati</taxon>
        <taxon>Bacillota</taxon>
        <taxon>Bacilli</taxon>
        <taxon>Bacillales</taxon>
        <taxon>Bacillaceae</taxon>
        <taxon>Pontibacillus</taxon>
    </lineage>
</organism>
<evidence type="ECO:0000256" key="1">
    <source>
        <dbReference type="SAM" id="Phobius"/>
    </source>
</evidence>
<dbReference type="EMBL" id="AVPF01000126">
    <property type="protein sequence ID" value="KGX83269.1"/>
    <property type="molecule type" value="Genomic_DNA"/>
</dbReference>
<keyword evidence="1" id="KW-0812">Transmembrane</keyword>
<proteinExistence type="predicted"/>
<keyword evidence="3" id="KW-1185">Reference proteome</keyword>
<feature type="transmembrane region" description="Helical" evidence="1">
    <location>
        <begin position="6"/>
        <end position="29"/>
    </location>
</feature>